<feature type="compositionally biased region" description="Basic residues" evidence="1">
    <location>
        <begin position="774"/>
        <end position="788"/>
    </location>
</feature>
<feature type="compositionally biased region" description="Low complexity" evidence="1">
    <location>
        <begin position="1"/>
        <end position="15"/>
    </location>
</feature>
<feature type="compositionally biased region" description="Polar residues" evidence="1">
    <location>
        <begin position="470"/>
        <end position="479"/>
    </location>
</feature>
<feature type="region of interest" description="Disordered" evidence="1">
    <location>
        <begin position="1"/>
        <end position="74"/>
    </location>
</feature>
<dbReference type="EMBL" id="RSCD01000021">
    <property type="protein sequence ID" value="RSH85148.1"/>
    <property type="molecule type" value="Genomic_DNA"/>
</dbReference>
<organism evidence="3 4">
    <name type="scientific">Saitozyma podzolica</name>
    <dbReference type="NCBI Taxonomy" id="1890683"/>
    <lineage>
        <taxon>Eukaryota</taxon>
        <taxon>Fungi</taxon>
        <taxon>Dikarya</taxon>
        <taxon>Basidiomycota</taxon>
        <taxon>Agaricomycotina</taxon>
        <taxon>Tremellomycetes</taxon>
        <taxon>Tremellales</taxon>
        <taxon>Trimorphomycetaceae</taxon>
        <taxon>Saitozyma</taxon>
    </lineage>
</organism>
<keyword evidence="4" id="KW-1185">Reference proteome</keyword>
<dbReference type="STRING" id="1890683.A0A427Y1Z4"/>
<feature type="compositionally biased region" description="Polar residues" evidence="1">
    <location>
        <begin position="178"/>
        <end position="188"/>
    </location>
</feature>
<feature type="compositionally biased region" description="Low complexity" evidence="1">
    <location>
        <begin position="397"/>
        <end position="410"/>
    </location>
</feature>
<dbReference type="AlphaFoldDB" id="A0A427Y1Z4"/>
<dbReference type="PANTHER" id="PTHR21456:SF1">
    <property type="entry name" value="C2 NT-TYPE DOMAIN-CONTAINING PROTEIN"/>
    <property type="match status" value="1"/>
</dbReference>
<evidence type="ECO:0000313" key="3">
    <source>
        <dbReference type="EMBL" id="RSH85148.1"/>
    </source>
</evidence>
<feature type="region of interest" description="Disordered" evidence="1">
    <location>
        <begin position="397"/>
        <end position="479"/>
    </location>
</feature>
<feature type="compositionally biased region" description="Polar residues" evidence="1">
    <location>
        <begin position="140"/>
        <end position="150"/>
    </location>
</feature>
<accession>A0A427Y1Z4</accession>
<feature type="compositionally biased region" description="Low complexity" evidence="1">
    <location>
        <begin position="26"/>
        <end position="68"/>
    </location>
</feature>
<feature type="compositionally biased region" description="Low complexity" evidence="1">
    <location>
        <begin position="151"/>
        <end position="176"/>
    </location>
</feature>
<gene>
    <name evidence="3" type="ORF">EHS25_004955</name>
</gene>
<dbReference type="PANTHER" id="PTHR21456">
    <property type="entry name" value="FAMILY WITH SEQUENCE SIMILARITY 102"/>
    <property type="match status" value="1"/>
</dbReference>
<feature type="compositionally biased region" description="Low complexity" evidence="1">
    <location>
        <begin position="442"/>
        <end position="460"/>
    </location>
</feature>
<sequence>MSSRPPSSAPSRTSSFQLRTQPPSRPGSATGSASASAPGSGTATPVIFPPSTSSLASATPTSAATPSLGAQEHTTTLSHKLRHMFDSQRYAVFDAVVKIHELGNVPQLEGEFQVKYKFRGKRPKGKDATLPHKPSLPNLKLNQPLSTINPSASSLSLRSTSTAASSPISPLAPIRPTLTASSSTNTARSKAMSLPPPALSPANPTKTSPPRKADCKKASDPTPLRQSLGPDDLDPQESQGSQAVASREIMEEPEDVGDLRTGAKTQAQAQAQSGGAITRTRAESQSSGGSGEPNGSIGSSDSKRSSTSQPNSGASVNSSSRPSSALVPPAISARPPSLAPSTVSSSSHLSVAFPRTGVPPPARSGTMPAPSTILDSVQGMDEWRDLALGVKPSRTISRTSSVNTGVSSVTGENAGAGGRGGGGGGSHGHAGSGFLHPHRARSASGPGPPSRSHSMQSSSSRLTGRKGRTQPRSLRQHTCTWDSELQHTMRIPLSKPATQTSGSLNPYRRQQSVPVLGAGPLSESGIRLVIEQLPTAAATSMQQASGADKDSLGSVLSAAHHAAHPHGTANPSEGKKGTSGEKTIFGIVDVDLAAFAGKGKTTRRFLLRGSRTNATIKLTVDMRWIGGEETWVAPPMQEGHHVTNIQDLVGTEAQDNIKNDLHLAKTPSNSSSASSTSLTRSNRSMGSSLNLAASHSAISLVGHRPEIGYKSYEHHLLHPSDASRLSPSRHPSTSTPASGTPTASYSTLPSPGQESPSSPNGHDDSLLFPFRQHHHHHRFHHHHHHPSHHGGMNHMRDFPDRLKVGSSVHEIQPEMIIEAVFNPRPALQEGPLTFVPEEEPEQELEGEDEVLQQVVGTNGPGPEDDKSVSEERRGAKEHGRLGWPRMRAARAAREKEKREREKNRVVSGMSIAAAG</sequence>
<evidence type="ECO:0000313" key="4">
    <source>
        <dbReference type="Proteomes" id="UP000279259"/>
    </source>
</evidence>
<feature type="compositionally biased region" description="Low complexity" evidence="1">
    <location>
        <begin position="296"/>
        <end position="329"/>
    </location>
</feature>
<evidence type="ECO:0000259" key="2">
    <source>
        <dbReference type="PROSITE" id="PS51840"/>
    </source>
</evidence>
<name>A0A427Y1Z4_9TREE</name>
<dbReference type="Pfam" id="PF10358">
    <property type="entry name" value="NT-C2"/>
    <property type="match status" value="1"/>
</dbReference>
<feature type="compositionally biased region" description="Basic and acidic residues" evidence="1">
    <location>
        <begin position="891"/>
        <end position="904"/>
    </location>
</feature>
<dbReference type="Proteomes" id="UP000279259">
    <property type="component" value="Unassembled WGS sequence"/>
</dbReference>
<feature type="region of interest" description="Disordered" evidence="1">
    <location>
        <begin position="122"/>
        <end position="248"/>
    </location>
</feature>
<feature type="region of interest" description="Disordered" evidence="1">
    <location>
        <begin position="557"/>
        <end position="580"/>
    </location>
</feature>
<feature type="compositionally biased region" description="Low complexity" evidence="1">
    <location>
        <begin position="339"/>
        <end position="352"/>
    </location>
</feature>
<feature type="compositionally biased region" description="Basic and acidic residues" evidence="1">
    <location>
        <begin position="863"/>
        <end position="880"/>
    </location>
</feature>
<feature type="region of interest" description="Disordered" evidence="1">
    <location>
        <begin position="854"/>
        <end position="915"/>
    </location>
</feature>
<feature type="compositionally biased region" description="Gly residues" evidence="1">
    <location>
        <begin position="414"/>
        <end position="431"/>
    </location>
</feature>
<dbReference type="InterPro" id="IPR039931">
    <property type="entry name" value="EEIG1/2-like"/>
</dbReference>
<feature type="compositionally biased region" description="Polar residues" evidence="1">
    <location>
        <begin position="748"/>
        <end position="760"/>
    </location>
</feature>
<feature type="region of interest" description="Disordered" evidence="1">
    <location>
        <begin position="720"/>
        <end position="767"/>
    </location>
</feature>
<feature type="compositionally biased region" description="Low complexity" evidence="1">
    <location>
        <begin position="668"/>
        <end position="684"/>
    </location>
</feature>
<evidence type="ECO:0000256" key="1">
    <source>
        <dbReference type="SAM" id="MobiDB-lite"/>
    </source>
</evidence>
<dbReference type="OrthoDB" id="3365224at2759"/>
<dbReference type="InterPro" id="IPR019448">
    <property type="entry name" value="NT-C2"/>
</dbReference>
<feature type="region of interest" description="Disordered" evidence="1">
    <location>
        <begin position="264"/>
        <end position="373"/>
    </location>
</feature>
<feature type="region of interest" description="Disordered" evidence="1">
    <location>
        <begin position="774"/>
        <end position="793"/>
    </location>
</feature>
<feature type="compositionally biased region" description="Low complexity" evidence="1">
    <location>
        <begin position="731"/>
        <end position="747"/>
    </location>
</feature>
<feature type="domain" description="C2 NT-type" evidence="2">
    <location>
        <begin position="424"/>
        <end position="624"/>
    </location>
</feature>
<comment type="caution">
    <text evidence="3">The sequence shown here is derived from an EMBL/GenBank/DDBJ whole genome shotgun (WGS) entry which is preliminary data.</text>
</comment>
<reference evidence="3 4" key="1">
    <citation type="submission" date="2018-11" db="EMBL/GenBank/DDBJ databases">
        <title>Genome sequence of Saitozyma podzolica DSM 27192.</title>
        <authorList>
            <person name="Aliyu H."/>
            <person name="Gorte O."/>
            <person name="Ochsenreither K."/>
        </authorList>
    </citation>
    <scope>NUCLEOTIDE SEQUENCE [LARGE SCALE GENOMIC DNA]</scope>
    <source>
        <strain evidence="3 4">DSM 27192</strain>
    </source>
</reference>
<protein>
    <recommendedName>
        <fullName evidence="2">C2 NT-type domain-containing protein</fullName>
    </recommendedName>
</protein>
<feature type="compositionally biased region" description="Low complexity" evidence="1">
    <location>
        <begin position="264"/>
        <end position="278"/>
    </location>
</feature>
<proteinExistence type="predicted"/>
<dbReference type="PROSITE" id="PS51840">
    <property type="entry name" value="C2_NT"/>
    <property type="match status" value="1"/>
</dbReference>
<feature type="region of interest" description="Disordered" evidence="1">
    <location>
        <begin position="662"/>
        <end position="684"/>
    </location>
</feature>